<dbReference type="InterPro" id="IPR003749">
    <property type="entry name" value="ThiS/MoaD-like"/>
</dbReference>
<dbReference type="InterPro" id="IPR010035">
    <property type="entry name" value="Thi_S"/>
</dbReference>
<dbReference type="InterPro" id="IPR016155">
    <property type="entry name" value="Mopterin_synth/thiamin_S_b"/>
</dbReference>
<protein>
    <submittedName>
        <fullName evidence="1">Sulfur carrier protein ThiS</fullName>
    </submittedName>
</protein>
<sequence>MNTHESATLLNLTLDGQPVTARAGSTLAELLAQHPSMAELAPERYATAVDGVFVARAHRVSHILQDGQAISVFQAIVGG</sequence>
<dbReference type="EMBL" id="JAUZEE010000001">
    <property type="protein sequence ID" value="MDP4299199.1"/>
    <property type="molecule type" value="Genomic_DNA"/>
</dbReference>
<dbReference type="Gene3D" id="3.10.20.30">
    <property type="match status" value="1"/>
</dbReference>
<dbReference type="NCBIfam" id="TIGR01683">
    <property type="entry name" value="thiS"/>
    <property type="match status" value="1"/>
</dbReference>
<gene>
    <name evidence="1" type="primary">thiS</name>
    <name evidence="1" type="ORF">Q8X39_00990</name>
</gene>
<dbReference type="CDD" id="cd00565">
    <property type="entry name" value="Ubl_ThiS"/>
    <property type="match status" value="1"/>
</dbReference>
<accession>A0ABT9FY94</accession>
<organism evidence="1 2">
    <name type="scientific">Leptothrix discophora</name>
    <dbReference type="NCBI Taxonomy" id="89"/>
    <lineage>
        <taxon>Bacteria</taxon>
        <taxon>Pseudomonadati</taxon>
        <taxon>Pseudomonadota</taxon>
        <taxon>Betaproteobacteria</taxon>
        <taxon>Burkholderiales</taxon>
        <taxon>Sphaerotilaceae</taxon>
        <taxon>Leptothrix</taxon>
    </lineage>
</organism>
<reference evidence="1 2" key="1">
    <citation type="submission" date="2023-08" db="EMBL/GenBank/DDBJ databases">
        <authorList>
            <person name="Roldan D.M."/>
            <person name="Menes R.J."/>
        </authorList>
    </citation>
    <scope>NUCLEOTIDE SEQUENCE [LARGE SCALE GENOMIC DNA]</scope>
    <source>
        <strain evidence="1 2">CCM 2812</strain>
    </source>
</reference>
<dbReference type="InterPro" id="IPR012675">
    <property type="entry name" value="Beta-grasp_dom_sf"/>
</dbReference>
<comment type="caution">
    <text evidence="1">The sequence shown here is derived from an EMBL/GenBank/DDBJ whole genome shotgun (WGS) entry which is preliminary data.</text>
</comment>
<evidence type="ECO:0000313" key="1">
    <source>
        <dbReference type="EMBL" id="MDP4299199.1"/>
    </source>
</evidence>
<dbReference type="SUPFAM" id="SSF54285">
    <property type="entry name" value="MoaD/ThiS"/>
    <property type="match status" value="1"/>
</dbReference>
<evidence type="ECO:0000313" key="2">
    <source>
        <dbReference type="Proteomes" id="UP001235760"/>
    </source>
</evidence>
<proteinExistence type="predicted"/>
<dbReference type="Pfam" id="PF02597">
    <property type="entry name" value="ThiS"/>
    <property type="match status" value="1"/>
</dbReference>
<dbReference type="Proteomes" id="UP001235760">
    <property type="component" value="Unassembled WGS sequence"/>
</dbReference>
<dbReference type="RefSeq" id="WP_305747764.1">
    <property type="nucleotide sequence ID" value="NZ_JAUZEE010000001.1"/>
</dbReference>
<name>A0ABT9FY94_LEPDI</name>
<keyword evidence="2" id="KW-1185">Reference proteome</keyword>